<dbReference type="AlphaFoldDB" id="A0A7H0K0F5"/>
<keyword evidence="1" id="KW-0732">Signal</keyword>
<organism evidence="3 4">
    <name type="scientific">Corynebacterium lujinxingii</name>
    <dbReference type="NCBI Taxonomy" id="2763010"/>
    <lineage>
        <taxon>Bacteria</taxon>
        <taxon>Bacillati</taxon>
        <taxon>Actinomycetota</taxon>
        <taxon>Actinomycetes</taxon>
        <taxon>Mycobacteriales</taxon>
        <taxon>Corynebacteriaceae</taxon>
        <taxon>Corynebacterium</taxon>
    </lineage>
</organism>
<accession>A0A7H0K0F5</accession>
<sequence>MSSKLAALALAAGLSLPTIPALPTYTAIDQIPVVGPAIVQTYKQLPPQLQRAIHLPLPLTAPQKAAQKPAPKRVVDTQAELNRLVREVVGRHGGRATVSVGGVTAGDNRPEPAFSTMKVPVSIAALRKSQANYRDAEIAVTRSDNPAAHRMFAQVSGAELDGIIHQAGSRTTTPAGYQMGTMWTTSDQAAFASGLRCVPGHEPVLDMMGRIVDYQHWGLGRIPGARFKGGWNYYQGGHLARQFGLIPGPNGDVAVAITAHSPKGHEGSFAMLNELADGVAAMRGDFRTARC</sequence>
<dbReference type="InterPro" id="IPR012338">
    <property type="entry name" value="Beta-lactam/transpept-like"/>
</dbReference>
<evidence type="ECO:0000313" key="2">
    <source>
        <dbReference type="EMBL" id="MBC3179490.1"/>
    </source>
</evidence>
<dbReference type="KEGG" id="cluj:IAU68_03115"/>
<protein>
    <recommendedName>
        <fullName evidence="6">Serine hydrolase</fullName>
    </recommendedName>
</protein>
<dbReference type="EMBL" id="JACMYE010000007">
    <property type="protein sequence ID" value="MBC3179490.1"/>
    <property type="molecule type" value="Genomic_DNA"/>
</dbReference>
<feature type="chain" id="PRO_5038949477" description="Serine hydrolase" evidence="1">
    <location>
        <begin position="21"/>
        <end position="291"/>
    </location>
</feature>
<evidence type="ECO:0000313" key="3">
    <source>
        <dbReference type="EMBL" id="QNP90771.1"/>
    </source>
</evidence>
<name>A0A7H0K0F5_9CORY</name>
<dbReference type="EMBL" id="CP061032">
    <property type="protein sequence ID" value="QNP90771.1"/>
    <property type="molecule type" value="Genomic_DNA"/>
</dbReference>
<dbReference type="Proteomes" id="UP000642876">
    <property type="component" value="Unassembled WGS sequence"/>
</dbReference>
<gene>
    <name evidence="2" type="ORF">H7348_09275</name>
    <name evidence="3" type="ORF">IAU68_03115</name>
</gene>
<evidence type="ECO:0000313" key="4">
    <source>
        <dbReference type="Proteomes" id="UP000516235"/>
    </source>
</evidence>
<proteinExistence type="predicted"/>
<evidence type="ECO:0000256" key="1">
    <source>
        <dbReference type="SAM" id="SignalP"/>
    </source>
</evidence>
<feature type="signal peptide" evidence="1">
    <location>
        <begin position="1"/>
        <end position="20"/>
    </location>
</feature>
<reference evidence="4 5" key="1">
    <citation type="submission" date="2020-08" db="EMBL/GenBank/DDBJ databases">
        <title>novel species in genus Corynebacterium.</title>
        <authorList>
            <person name="Zhang G."/>
        </authorList>
    </citation>
    <scope>NUCLEOTIDE SEQUENCE [LARGE SCALE GENOMIC DNA]</scope>
    <source>
        <strain evidence="3">Zg-917</strain>
        <strain evidence="4 5">zg-917</strain>
    </source>
</reference>
<dbReference type="Proteomes" id="UP000516235">
    <property type="component" value="Chromosome"/>
</dbReference>
<dbReference type="Gene3D" id="3.40.710.10">
    <property type="entry name" value="DD-peptidase/beta-lactamase superfamily"/>
    <property type="match status" value="1"/>
</dbReference>
<dbReference type="SUPFAM" id="SSF56601">
    <property type="entry name" value="beta-lactamase/transpeptidase-like"/>
    <property type="match status" value="1"/>
</dbReference>
<evidence type="ECO:0000313" key="5">
    <source>
        <dbReference type="Proteomes" id="UP000642876"/>
    </source>
</evidence>
<dbReference type="RefSeq" id="WP_171194525.1">
    <property type="nucleotide sequence ID" value="NZ_CP061032.1"/>
</dbReference>
<keyword evidence="5" id="KW-1185">Reference proteome</keyword>
<evidence type="ECO:0008006" key="6">
    <source>
        <dbReference type="Google" id="ProtNLM"/>
    </source>
</evidence>